<sequence length="366" mass="40262">MSRERRDSSGSSSSTSGTWTNECSTPFKFNVHALDFVPMSIPLTAVGYFSPFAQLSHAGGGIGLAADWSFFGEPDPTSFFMAPGLTHADIGGSVQPKRACPADIAHKIIKQVEYQFSDTNLIANDFLMKIMNKDAEGYVPMSVISSWKKVKAMGVTSQMLVKALRTSENLVISHDGKRVRRAQPFNDRHREELQSRMIIAENLPRDSTRNSLEKIFGTIGSVKNIRIRHPQEPSTAKSSKPDDIVCNKLHALIEYENAQQAEKAVDKLNDERNWRKGLRVRAVLRRPVSKTHQRADTTRPWGRGRGRPPATTAVPQHPGAAVVHSASQMSTRPQGPTMPDGTRGFAVGRGRPSLAAPRLAACTLIL</sequence>
<reference evidence="1" key="2">
    <citation type="submission" date="2025-09" db="UniProtKB">
        <authorList>
            <consortium name="EnsemblPlants"/>
        </authorList>
    </citation>
    <scope>IDENTIFICATION</scope>
</reference>
<evidence type="ECO:0000313" key="1">
    <source>
        <dbReference type="EnsemblPlants" id="AVESA.00010b.r2.4AG0578840.1.CDS"/>
    </source>
</evidence>
<reference evidence="1" key="1">
    <citation type="submission" date="2021-05" db="EMBL/GenBank/DDBJ databases">
        <authorList>
            <person name="Scholz U."/>
            <person name="Mascher M."/>
            <person name="Fiebig A."/>
        </authorList>
    </citation>
    <scope>NUCLEOTIDE SEQUENCE [LARGE SCALE GENOMIC DNA]</scope>
</reference>
<proteinExistence type="predicted"/>
<keyword evidence="2" id="KW-1185">Reference proteome</keyword>
<name>A0ACD5W703_AVESA</name>
<accession>A0ACD5W703</accession>
<protein>
    <submittedName>
        <fullName evidence="1">Uncharacterized protein</fullName>
    </submittedName>
</protein>
<organism evidence="1 2">
    <name type="scientific">Avena sativa</name>
    <name type="common">Oat</name>
    <dbReference type="NCBI Taxonomy" id="4498"/>
    <lineage>
        <taxon>Eukaryota</taxon>
        <taxon>Viridiplantae</taxon>
        <taxon>Streptophyta</taxon>
        <taxon>Embryophyta</taxon>
        <taxon>Tracheophyta</taxon>
        <taxon>Spermatophyta</taxon>
        <taxon>Magnoliopsida</taxon>
        <taxon>Liliopsida</taxon>
        <taxon>Poales</taxon>
        <taxon>Poaceae</taxon>
        <taxon>BOP clade</taxon>
        <taxon>Pooideae</taxon>
        <taxon>Poodae</taxon>
        <taxon>Poeae</taxon>
        <taxon>Poeae Chloroplast Group 1 (Aveneae type)</taxon>
        <taxon>Aveninae</taxon>
        <taxon>Avena</taxon>
    </lineage>
</organism>
<dbReference type="EnsemblPlants" id="AVESA.00010b.r2.4AG0578840.1">
    <property type="protein sequence ID" value="AVESA.00010b.r2.4AG0578840.1.CDS"/>
    <property type="gene ID" value="AVESA.00010b.r2.4AG0578840"/>
</dbReference>
<dbReference type="Proteomes" id="UP001732700">
    <property type="component" value="Chromosome 4A"/>
</dbReference>
<evidence type="ECO:0000313" key="2">
    <source>
        <dbReference type="Proteomes" id="UP001732700"/>
    </source>
</evidence>